<gene>
    <name evidence="6" type="ORF">B4O97_10800</name>
</gene>
<dbReference type="Pfam" id="PF00588">
    <property type="entry name" value="SpoU_methylase"/>
    <property type="match status" value="1"/>
</dbReference>
<dbReference type="GO" id="GO:0003723">
    <property type="term" value="F:RNA binding"/>
    <property type="evidence" value="ECO:0007669"/>
    <property type="project" value="InterPro"/>
</dbReference>
<accession>A0A1Y1RX06</accession>
<dbReference type="EMBL" id="MWQY01000011">
    <property type="protein sequence ID" value="ORC34819.1"/>
    <property type="molecule type" value="Genomic_DNA"/>
</dbReference>
<evidence type="ECO:0000256" key="2">
    <source>
        <dbReference type="ARBA" id="ARBA00022603"/>
    </source>
</evidence>
<keyword evidence="7" id="KW-1185">Reference proteome</keyword>
<sequence>MKLLEHPERQMQIVLVRPEGDANIGAVCRAMKTMGFTSLVLVRPDGREPDKEIVRTWSLSAYDVFEEASLYASLADALADSSFSVGFTRRTGSRRRTRFYDLEEIAPGIIRRVLESGELISLVFGNEQSGLDSEELALCSAAASIESHFAFPSLNLSHAVQIVCYSLRRALMGAASGTPGDPGITRREAETVAENITEELRTIGFFTLADSTWLRNFFRDLVERAGLNSRESEYLKSLFEKIRNLKLHRPE</sequence>
<dbReference type="CDD" id="cd18093">
    <property type="entry name" value="SpoU-like_TrmJ"/>
    <property type="match status" value="1"/>
</dbReference>
<dbReference type="PANTHER" id="PTHR42786:SF2">
    <property type="entry name" value="TRNA (CYTIDINE_URIDINE-2'-O-)-METHYLTRANSFERASE TRMJ"/>
    <property type="match status" value="1"/>
</dbReference>
<evidence type="ECO:0000256" key="1">
    <source>
        <dbReference type="ARBA" id="ARBA00007228"/>
    </source>
</evidence>
<comment type="caution">
    <text evidence="6">The sequence shown here is derived from an EMBL/GenBank/DDBJ whole genome shotgun (WGS) entry which is preliminary data.</text>
</comment>
<evidence type="ECO:0000313" key="6">
    <source>
        <dbReference type="EMBL" id="ORC34819.1"/>
    </source>
</evidence>
<dbReference type="InterPro" id="IPR004384">
    <property type="entry name" value="RNA_MeTrfase_TrmJ/LasT"/>
</dbReference>
<proteinExistence type="inferred from homology"/>
<keyword evidence="3" id="KW-0808">Transferase</keyword>
<evidence type="ECO:0000256" key="4">
    <source>
        <dbReference type="ARBA" id="ARBA00022691"/>
    </source>
</evidence>
<dbReference type="PANTHER" id="PTHR42786">
    <property type="entry name" value="TRNA/RRNA METHYLTRANSFERASE"/>
    <property type="match status" value="1"/>
</dbReference>
<name>A0A1Y1RX06_9SPIO</name>
<dbReference type="RefSeq" id="WP_083050754.1">
    <property type="nucleotide sequence ID" value="NZ_MWQY01000011.1"/>
</dbReference>
<evidence type="ECO:0000256" key="3">
    <source>
        <dbReference type="ARBA" id="ARBA00022679"/>
    </source>
</evidence>
<dbReference type="InterPro" id="IPR001537">
    <property type="entry name" value="SpoU_MeTrfase"/>
</dbReference>
<dbReference type="Gene3D" id="3.40.1280.10">
    <property type="match status" value="1"/>
</dbReference>
<dbReference type="SUPFAM" id="SSF75217">
    <property type="entry name" value="alpha/beta knot"/>
    <property type="match status" value="1"/>
</dbReference>
<keyword evidence="4" id="KW-0949">S-adenosyl-L-methionine</keyword>
<evidence type="ECO:0000259" key="5">
    <source>
        <dbReference type="Pfam" id="PF00588"/>
    </source>
</evidence>
<protein>
    <recommendedName>
        <fullName evidence="5">tRNA/rRNA methyltransferase SpoU type domain-containing protein</fullName>
    </recommendedName>
</protein>
<feature type="domain" description="tRNA/rRNA methyltransferase SpoU type" evidence="5">
    <location>
        <begin position="11"/>
        <end position="165"/>
    </location>
</feature>
<comment type="similarity">
    <text evidence="1">Belongs to the class IV-like SAM-binding methyltransferase superfamily. RNA methyltransferase TrmH family.</text>
</comment>
<dbReference type="GO" id="GO:0002128">
    <property type="term" value="P:tRNA nucleoside ribose methylation"/>
    <property type="evidence" value="ECO:0007669"/>
    <property type="project" value="TreeGrafter"/>
</dbReference>
<dbReference type="GO" id="GO:0005829">
    <property type="term" value="C:cytosol"/>
    <property type="evidence" value="ECO:0007669"/>
    <property type="project" value="TreeGrafter"/>
</dbReference>
<evidence type="ECO:0000313" key="7">
    <source>
        <dbReference type="Proteomes" id="UP000192343"/>
    </source>
</evidence>
<dbReference type="STRING" id="1963862.B4O97_10800"/>
<dbReference type="InterPro" id="IPR029028">
    <property type="entry name" value="Alpha/beta_knot_MTases"/>
</dbReference>
<dbReference type="AlphaFoldDB" id="A0A1Y1RX06"/>
<dbReference type="OrthoDB" id="9806346at2"/>
<dbReference type="Proteomes" id="UP000192343">
    <property type="component" value="Unassembled WGS sequence"/>
</dbReference>
<dbReference type="GO" id="GO:0008173">
    <property type="term" value="F:RNA methyltransferase activity"/>
    <property type="evidence" value="ECO:0007669"/>
    <property type="project" value="InterPro"/>
</dbReference>
<dbReference type="InterPro" id="IPR029026">
    <property type="entry name" value="tRNA_m1G_MTases_N"/>
</dbReference>
<organism evidence="6 7">
    <name type="scientific">Marispirochaeta aestuarii</name>
    <dbReference type="NCBI Taxonomy" id="1963862"/>
    <lineage>
        <taxon>Bacteria</taxon>
        <taxon>Pseudomonadati</taxon>
        <taxon>Spirochaetota</taxon>
        <taxon>Spirochaetia</taxon>
        <taxon>Spirochaetales</taxon>
        <taxon>Spirochaetaceae</taxon>
        <taxon>Marispirochaeta</taxon>
    </lineage>
</organism>
<dbReference type="PIRSF" id="PIRSF004808">
    <property type="entry name" value="LasT"/>
    <property type="match status" value="1"/>
</dbReference>
<keyword evidence="2" id="KW-0489">Methyltransferase</keyword>
<reference evidence="6 7" key="1">
    <citation type="submission" date="2017-03" db="EMBL/GenBank/DDBJ databases">
        <title>Draft Genome sequence of Marispirochaeta sp. strain JC444.</title>
        <authorList>
            <person name="Shivani Y."/>
            <person name="Subhash Y."/>
            <person name="Sasikala C."/>
            <person name="Ramana C."/>
        </authorList>
    </citation>
    <scope>NUCLEOTIDE SEQUENCE [LARGE SCALE GENOMIC DNA]</scope>
    <source>
        <strain evidence="6 7">JC444</strain>
    </source>
</reference>